<dbReference type="AlphaFoldDB" id="A0A0G0V0I8"/>
<comment type="caution">
    <text evidence="1">The sequence shown here is derived from an EMBL/GenBank/DDBJ whole genome shotgun (WGS) entry which is preliminary data.</text>
</comment>
<protein>
    <submittedName>
        <fullName evidence="1">Uncharacterized protein</fullName>
    </submittedName>
</protein>
<reference evidence="1 2" key="1">
    <citation type="journal article" date="2015" name="Nature">
        <title>rRNA introns, odd ribosomes, and small enigmatic genomes across a large radiation of phyla.</title>
        <authorList>
            <person name="Brown C.T."/>
            <person name="Hug L.A."/>
            <person name="Thomas B.C."/>
            <person name="Sharon I."/>
            <person name="Castelle C.J."/>
            <person name="Singh A."/>
            <person name="Wilkins M.J."/>
            <person name="Williams K.H."/>
            <person name="Banfield J.F."/>
        </authorList>
    </citation>
    <scope>NUCLEOTIDE SEQUENCE [LARGE SCALE GENOMIC DNA]</scope>
</reference>
<gene>
    <name evidence="1" type="ORF">UU41_C0007G0046</name>
</gene>
<dbReference type="Proteomes" id="UP000034961">
    <property type="component" value="Unassembled WGS sequence"/>
</dbReference>
<dbReference type="EMBL" id="LCAN01000007">
    <property type="protein sequence ID" value="KKR94413.1"/>
    <property type="molecule type" value="Genomic_DNA"/>
</dbReference>
<organism evidence="1 2">
    <name type="scientific">Candidatus Roizmanbacteria bacterium GW2011_GWA1_41_13</name>
    <dbReference type="NCBI Taxonomy" id="1618474"/>
    <lineage>
        <taxon>Bacteria</taxon>
        <taxon>Candidatus Roizmaniibacteriota</taxon>
    </lineage>
</organism>
<sequence length="284" mass="30758">MSVFICGVLFLTGVFFLVRTVSAAYFTTQGGDVHVGGAQFNPNITPAATYFSQAISSPNIESGIVTYIDSTPQGYGAGSQSAPPNPPLWVRRLNPDTIKDVVSKYNFNYLLQIDHETAPGGYNNICANTPLGQLIISYALNRIILVNGDLTVQASQSGTPCGSLNIDSGNITVFVNGNLNIDENITHASDRSVVFIVSQNVAISRTVSSVMGVYIANGFIRTLAGNGSQLRGTGVFISHNYFRLQKNTPIANPTEQFIYNPELLFRVPVQLREESVSEWEELAP</sequence>
<evidence type="ECO:0000313" key="1">
    <source>
        <dbReference type="EMBL" id="KKR94413.1"/>
    </source>
</evidence>
<accession>A0A0G0V0I8</accession>
<evidence type="ECO:0000313" key="2">
    <source>
        <dbReference type="Proteomes" id="UP000034961"/>
    </source>
</evidence>
<proteinExistence type="predicted"/>
<name>A0A0G0V0I8_9BACT</name>